<feature type="region of interest" description="Disordered" evidence="1">
    <location>
        <begin position="51"/>
        <end position="76"/>
    </location>
</feature>
<evidence type="ECO:0000313" key="3">
    <source>
        <dbReference type="Proteomes" id="UP000054047"/>
    </source>
</evidence>
<sequence>MILACEASIESYTPSESNRAVAPKYELHTCGAERGNTWDCNIEQQAWMQSCEDNPKLPPDPQPNPPVAPYARLATK</sequence>
<evidence type="ECO:0000256" key="1">
    <source>
        <dbReference type="SAM" id="MobiDB-lite"/>
    </source>
</evidence>
<protein>
    <submittedName>
        <fullName evidence="2">Uncharacterized protein</fullName>
    </submittedName>
</protein>
<dbReference type="EMBL" id="KN727955">
    <property type="protein sequence ID" value="KIH64647.1"/>
    <property type="molecule type" value="Genomic_DNA"/>
</dbReference>
<accession>A0A0C2DPQ6</accession>
<reference evidence="2 3" key="1">
    <citation type="submission" date="2013-12" db="EMBL/GenBank/DDBJ databases">
        <title>Draft genome of the parsitic nematode Ancylostoma duodenale.</title>
        <authorList>
            <person name="Mitreva M."/>
        </authorList>
    </citation>
    <scope>NUCLEOTIDE SEQUENCE [LARGE SCALE GENOMIC DNA]</scope>
    <source>
        <strain evidence="2 3">Zhejiang</strain>
    </source>
</reference>
<proteinExistence type="predicted"/>
<name>A0A0C2DPQ6_9BILA</name>
<dbReference type="AlphaFoldDB" id="A0A0C2DPQ6"/>
<organism evidence="2 3">
    <name type="scientific">Ancylostoma duodenale</name>
    <dbReference type="NCBI Taxonomy" id="51022"/>
    <lineage>
        <taxon>Eukaryota</taxon>
        <taxon>Metazoa</taxon>
        <taxon>Ecdysozoa</taxon>
        <taxon>Nematoda</taxon>
        <taxon>Chromadorea</taxon>
        <taxon>Rhabditida</taxon>
        <taxon>Rhabditina</taxon>
        <taxon>Rhabditomorpha</taxon>
        <taxon>Strongyloidea</taxon>
        <taxon>Ancylostomatidae</taxon>
        <taxon>Ancylostomatinae</taxon>
        <taxon>Ancylostoma</taxon>
    </lineage>
</organism>
<dbReference type="Proteomes" id="UP000054047">
    <property type="component" value="Unassembled WGS sequence"/>
</dbReference>
<feature type="compositionally biased region" description="Pro residues" evidence="1">
    <location>
        <begin position="56"/>
        <end position="68"/>
    </location>
</feature>
<evidence type="ECO:0000313" key="2">
    <source>
        <dbReference type="EMBL" id="KIH64647.1"/>
    </source>
</evidence>
<keyword evidence="3" id="KW-1185">Reference proteome</keyword>
<gene>
    <name evidence="2" type="ORF">ANCDUO_05040</name>
</gene>